<dbReference type="OrthoDB" id="8970543at2"/>
<dbReference type="InterPro" id="IPR042100">
    <property type="entry name" value="Bug_dom1"/>
</dbReference>
<gene>
    <name evidence="2" type="ORF">SAMN04488238_1074</name>
</gene>
<dbReference type="STRING" id="564137.SAMN04488238_1074"/>
<dbReference type="Gene3D" id="3.40.190.150">
    <property type="entry name" value="Bordetella uptake gene, domain 1"/>
    <property type="match status" value="1"/>
</dbReference>
<keyword evidence="3" id="KW-1185">Reference proteome</keyword>
<dbReference type="PANTHER" id="PTHR42928:SF5">
    <property type="entry name" value="BLR1237 PROTEIN"/>
    <property type="match status" value="1"/>
</dbReference>
<sequence>MSNGFDRRTFLGGAGMAAITITMPGVARAQSYPARPVTVVIMYAAGGGTDVLIRKLAEEMANVRGWDVSIANRPGAVGGIATQYVGAQRPDGYNILGAANYNKFVRVLGHVPAQPAPWEQWAFMKAGNAIASWSVPVDSPFQTLQDVIDAARAEPGRISVSTSGTGGIWHEMALLIASFAQIELRYVAYQGGQPATLAGLQGEVDIAGGGVHEHIELVRAGQMRMLQHTGTEDIVLDDGTVLPTVANLIPQLAPFLPMGPTYNMIVRRDTPPEILGEIQSAFVDAANSDEFRTFLEARFFQPDVKIGEAADREAASMEVVTVDLFNQYADQIGSDVISAEALGLPDPDGFAAWWPPQGYKPLDL</sequence>
<dbReference type="InterPro" id="IPR005064">
    <property type="entry name" value="BUG"/>
</dbReference>
<comment type="similarity">
    <text evidence="1">Belongs to the UPF0065 (bug) family.</text>
</comment>
<dbReference type="CDD" id="cd07012">
    <property type="entry name" value="PBP2_Bug_TTT"/>
    <property type="match status" value="1"/>
</dbReference>
<protein>
    <submittedName>
        <fullName evidence="2">Tripartite-type tricarboxylate transporter, receptor component TctC</fullName>
    </submittedName>
</protein>
<dbReference type="AlphaFoldDB" id="A0A1H3AID5"/>
<name>A0A1H3AID5_9RHOB</name>
<dbReference type="Gene3D" id="3.40.190.10">
    <property type="entry name" value="Periplasmic binding protein-like II"/>
    <property type="match status" value="1"/>
</dbReference>
<evidence type="ECO:0000313" key="2">
    <source>
        <dbReference type="EMBL" id="SDX29201.1"/>
    </source>
</evidence>
<proteinExistence type="inferred from homology"/>
<evidence type="ECO:0000256" key="1">
    <source>
        <dbReference type="ARBA" id="ARBA00006987"/>
    </source>
</evidence>
<dbReference type="EMBL" id="FNOM01000007">
    <property type="protein sequence ID" value="SDX29201.1"/>
    <property type="molecule type" value="Genomic_DNA"/>
</dbReference>
<organism evidence="2 3">
    <name type="scientific">Roseicitreum antarcticum</name>
    <dbReference type="NCBI Taxonomy" id="564137"/>
    <lineage>
        <taxon>Bacteria</taxon>
        <taxon>Pseudomonadati</taxon>
        <taxon>Pseudomonadota</taxon>
        <taxon>Alphaproteobacteria</taxon>
        <taxon>Rhodobacterales</taxon>
        <taxon>Paracoccaceae</taxon>
        <taxon>Roseicitreum</taxon>
    </lineage>
</organism>
<dbReference type="RefSeq" id="WP_092889961.1">
    <property type="nucleotide sequence ID" value="NZ_CP061498.1"/>
</dbReference>
<dbReference type="InterPro" id="IPR006311">
    <property type="entry name" value="TAT_signal"/>
</dbReference>
<keyword evidence="2" id="KW-0675">Receptor</keyword>
<reference evidence="2 3" key="1">
    <citation type="submission" date="2016-10" db="EMBL/GenBank/DDBJ databases">
        <authorList>
            <person name="de Groot N.N."/>
        </authorList>
    </citation>
    <scope>NUCLEOTIDE SEQUENCE [LARGE SCALE GENOMIC DNA]</scope>
    <source>
        <strain evidence="2 3">CGMCC 1.8894</strain>
    </source>
</reference>
<dbReference type="PANTHER" id="PTHR42928">
    <property type="entry name" value="TRICARBOXYLATE-BINDING PROTEIN"/>
    <property type="match status" value="1"/>
</dbReference>
<dbReference type="Proteomes" id="UP000198539">
    <property type="component" value="Unassembled WGS sequence"/>
</dbReference>
<dbReference type="Pfam" id="PF03401">
    <property type="entry name" value="TctC"/>
    <property type="match status" value="1"/>
</dbReference>
<evidence type="ECO:0000313" key="3">
    <source>
        <dbReference type="Proteomes" id="UP000198539"/>
    </source>
</evidence>
<dbReference type="PROSITE" id="PS51318">
    <property type="entry name" value="TAT"/>
    <property type="match status" value="1"/>
</dbReference>
<accession>A0A1H3AID5</accession>